<evidence type="ECO:0000313" key="3">
    <source>
        <dbReference type="EMBL" id="ASG67547.1"/>
    </source>
</evidence>
<dbReference type="PANTHER" id="PTHR36698">
    <property type="entry name" value="BLL5892 PROTEIN"/>
    <property type="match status" value="1"/>
</dbReference>
<organism evidence="3 4">
    <name type="scientific">Francisella halioticida</name>
    <dbReference type="NCBI Taxonomy" id="549298"/>
    <lineage>
        <taxon>Bacteria</taxon>
        <taxon>Pseudomonadati</taxon>
        <taxon>Pseudomonadota</taxon>
        <taxon>Gammaproteobacteria</taxon>
        <taxon>Thiotrichales</taxon>
        <taxon>Francisellaceae</taxon>
        <taxon>Francisella</taxon>
    </lineage>
</organism>
<evidence type="ECO:0000259" key="2">
    <source>
        <dbReference type="Pfam" id="PF02470"/>
    </source>
</evidence>
<keyword evidence="1" id="KW-1133">Transmembrane helix</keyword>
<feature type="domain" description="Mce/MlaD" evidence="2">
    <location>
        <begin position="38"/>
        <end position="114"/>
    </location>
</feature>
<evidence type="ECO:0000256" key="1">
    <source>
        <dbReference type="SAM" id="Phobius"/>
    </source>
</evidence>
<reference evidence="3 4" key="1">
    <citation type="submission" date="2017-06" db="EMBL/GenBank/DDBJ databases">
        <title>Complete genome of Francisella halioticida.</title>
        <authorList>
            <person name="Sjodin A."/>
        </authorList>
    </citation>
    <scope>NUCLEOTIDE SEQUENCE [LARGE SCALE GENOMIC DNA]</scope>
    <source>
        <strain evidence="3 4">DSM 23729</strain>
    </source>
</reference>
<proteinExistence type="predicted"/>
<sequence length="241" mass="26965">MNENSIKNLIAGLFVIFMVFVMVFIGFFLSGGFRNQSTTTYMTNFSSISGLNVSSSVSYKGFDVGKVSDISINKKNPKLVSVYMKIDSSIPMYKQTVATLQTVGITGQSVVELSLDINKNDVGLDLIDKQKDKINIIKSKPSQFTNIMKKVGAIADSLEQISAKLNRMLSPDNLNKFNEFTDSINILLYNLSNSSIYFNKTLMNFNDTMTESQETIARLNDVMRLLQYDPSIIVRGVEHDN</sequence>
<dbReference type="InterPro" id="IPR003399">
    <property type="entry name" value="Mce/MlaD"/>
</dbReference>
<keyword evidence="1" id="KW-0812">Transmembrane</keyword>
<dbReference type="PANTHER" id="PTHR36698:SF3">
    <property type="entry name" value="ABC-TYPE TRANSPORT AUXILIARY LIPOPROTEIN COMPONENT DOMAIN-CONTAINING PROTEIN"/>
    <property type="match status" value="1"/>
</dbReference>
<evidence type="ECO:0000313" key="4">
    <source>
        <dbReference type="Proteomes" id="UP000249910"/>
    </source>
</evidence>
<protein>
    <submittedName>
        <fullName evidence="3">Mammalian cell entry protein</fullName>
    </submittedName>
</protein>
<dbReference type="Pfam" id="PF02470">
    <property type="entry name" value="MlaD"/>
    <property type="match status" value="1"/>
</dbReference>
<feature type="transmembrane region" description="Helical" evidence="1">
    <location>
        <begin position="9"/>
        <end position="29"/>
    </location>
</feature>
<accession>A0ABN5AXR1</accession>
<dbReference type="EMBL" id="CP022132">
    <property type="protein sequence ID" value="ASG67547.1"/>
    <property type="molecule type" value="Genomic_DNA"/>
</dbReference>
<gene>
    <name evidence="3" type="ORF">CDV26_03280</name>
</gene>
<keyword evidence="1" id="KW-0472">Membrane</keyword>
<keyword evidence="4" id="KW-1185">Reference proteome</keyword>
<dbReference type="Proteomes" id="UP000249910">
    <property type="component" value="Chromosome"/>
</dbReference>
<dbReference type="RefSeq" id="WP_088772082.1">
    <property type="nucleotide sequence ID" value="NZ_AP023082.1"/>
</dbReference>
<name>A0ABN5AXR1_9GAMM</name>